<sequence>MPKIPLEQNNAVQQPQPQDEVMLESEAAGGDVPMEQGTSGQEDGPVGQPAVVSIAESGRAPSFSPFSVAPPVGESSSDSSDTESDQSRDKQAREGETQGDKRPGSPGADAGEGRAVKKMRGQDGLPRAARAASLGTVIAAVEERATRQGSGAMDAAIGSAPTTVEDCLQSSSFGNVRKSKRSAKPPREEGAPLRVWGSVGGPLAPSSAEGQEAMAGIGSLSLEGAKMQEQNSRRVRAALPPVSAAAAAPAAGRSGLALSSSESAAAISLLALAPQTPPSVSSPSAAPVHHDSGELEEAAGAAAAAAGAPDPAAIAAPAEQRAPMQISGNVAAAEGTSQRAGKETNGGADHAQTWAGGSGGSLPGGSAGGNGAAGGSANGIDRAGSAGLPITPLRLDSGLQDPNGTTNDMAMGLWSGKLKHRMATQGGYSTVDLLNLTALIPDRYLEQLPPTLFVTELVARGAVQMSKHYIVQCRLGFLTDRQLTKLQLLANSKLVAVCQLQHCKLTLVPYIEARSGQLRIMGFLIADDLGT</sequence>
<dbReference type="RefSeq" id="XP_005647553.1">
    <property type="nucleotide sequence ID" value="XM_005647496.1"/>
</dbReference>
<feature type="region of interest" description="Disordered" evidence="1">
    <location>
        <begin position="331"/>
        <end position="380"/>
    </location>
</feature>
<evidence type="ECO:0000313" key="2">
    <source>
        <dbReference type="EMBL" id="EIE23009.1"/>
    </source>
</evidence>
<feature type="region of interest" description="Disordered" evidence="1">
    <location>
        <begin position="275"/>
        <end position="306"/>
    </location>
</feature>
<feature type="region of interest" description="Disordered" evidence="1">
    <location>
        <begin position="1"/>
        <end position="131"/>
    </location>
</feature>
<dbReference type="KEGG" id="csl:COCSUDRAFT_63396"/>
<comment type="caution">
    <text evidence="2">The sequence shown here is derived from an EMBL/GenBank/DDBJ whole genome shotgun (WGS) entry which is preliminary data.</text>
</comment>
<evidence type="ECO:0000313" key="3">
    <source>
        <dbReference type="Proteomes" id="UP000007264"/>
    </source>
</evidence>
<name>I0YX90_COCSC</name>
<feature type="compositionally biased region" description="Gly residues" evidence="1">
    <location>
        <begin position="356"/>
        <end position="377"/>
    </location>
</feature>
<organism evidence="2 3">
    <name type="scientific">Coccomyxa subellipsoidea (strain C-169)</name>
    <name type="common">Green microalga</name>
    <dbReference type="NCBI Taxonomy" id="574566"/>
    <lineage>
        <taxon>Eukaryota</taxon>
        <taxon>Viridiplantae</taxon>
        <taxon>Chlorophyta</taxon>
        <taxon>core chlorophytes</taxon>
        <taxon>Trebouxiophyceae</taxon>
        <taxon>Trebouxiophyceae incertae sedis</taxon>
        <taxon>Coccomyxaceae</taxon>
        <taxon>Coccomyxa</taxon>
        <taxon>Coccomyxa subellipsoidea</taxon>
    </lineage>
</organism>
<feature type="compositionally biased region" description="Basic and acidic residues" evidence="1">
    <location>
        <begin position="85"/>
        <end position="103"/>
    </location>
</feature>
<dbReference type="EMBL" id="AGSI01000008">
    <property type="protein sequence ID" value="EIE23009.1"/>
    <property type="molecule type" value="Genomic_DNA"/>
</dbReference>
<evidence type="ECO:0000256" key="1">
    <source>
        <dbReference type="SAM" id="MobiDB-lite"/>
    </source>
</evidence>
<proteinExistence type="predicted"/>
<keyword evidence="3" id="KW-1185">Reference proteome</keyword>
<dbReference type="STRING" id="574566.I0YX90"/>
<dbReference type="OrthoDB" id="10535331at2759"/>
<dbReference type="GeneID" id="17040997"/>
<feature type="compositionally biased region" description="Low complexity" evidence="1">
    <location>
        <begin position="275"/>
        <end position="287"/>
    </location>
</feature>
<feature type="region of interest" description="Disordered" evidence="1">
    <location>
        <begin position="169"/>
        <end position="211"/>
    </location>
</feature>
<feature type="compositionally biased region" description="Low complexity" evidence="1">
    <location>
        <begin position="60"/>
        <end position="79"/>
    </location>
</feature>
<dbReference type="Proteomes" id="UP000007264">
    <property type="component" value="Unassembled WGS sequence"/>
</dbReference>
<accession>I0YX90</accession>
<dbReference type="AlphaFoldDB" id="I0YX90"/>
<protein>
    <submittedName>
        <fullName evidence="2">Uncharacterized protein</fullName>
    </submittedName>
</protein>
<reference evidence="2 3" key="1">
    <citation type="journal article" date="2012" name="Genome Biol.">
        <title>The genome of the polar eukaryotic microalga coccomyxa subellipsoidea reveals traits of cold adaptation.</title>
        <authorList>
            <person name="Blanc G."/>
            <person name="Agarkova I."/>
            <person name="Grimwood J."/>
            <person name="Kuo A."/>
            <person name="Brueggeman A."/>
            <person name="Dunigan D."/>
            <person name="Gurnon J."/>
            <person name="Ladunga I."/>
            <person name="Lindquist E."/>
            <person name="Lucas S."/>
            <person name="Pangilinan J."/>
            <person name="Proschold T."/>
            <person name="Salamov A."/>
            <person name="Schmutz J."/>
            <person name="Weeks D."/>
            <person name="Yamada T."/>
            <person name="Claverie J.M."/>
            <person name="Grigoriev I."/>
            <person name="Van Etten J."/>
            <person name="Lomsadze A."/>
            <person name="Borodovsky M."/>
        </authorList>
    </citation>
    <scope>NUCLEOTIDE SEQUENCE [LARGE SCALE GENOMIC DNA]</scope>
    <source>
        <strain evidence="2 3">C-169</strain>
    </source>
</reference>
<gene>
    <name evidence="2" type="ORF">COCSUDRAFT_63396</name>
</gene>
<feature type="compositionally biased region" description="Polar residues" evidence="1">
    <location>
        <begin position="7"/>
        <end position="17"/>
    </location>
</feature>